<evidence type="ECO:0000313" key="1">
    <source>
        <dbReference type="EMBL" id="MBS9535997.1"/>
    </source>
</evidence>
<reference evidence="1 2" key="1">
    <citation type="submission" date="2021-05" db="EMBL/GenBank/DDBJ databases">
        <title>Mycobacterium acidophilum sp. nov., an extremely acid-tolerant member of the genus Mycobacterium.</title>
        <authorList>
            <person name="Xia J."/>
        </authorList>
    </citation>
    <scope>NUCLEOTIDE SEQUENCE [LARGE SCALE GENOMIC DNA]</scope>
    <source>
        <strain evidence="1 2">M1</strain>
    </source>
</reference>
<keyword evidence="2" id="KW-1185">Reference proteome</keyword>
<proteinExistence type="predicted"/>
<dbReference type="InterPro" id="IPR023214">
    <property type="entry name" value="HAD_sf"/>
</dbReference>
<sequence length="182" mass="18878">MQSTTEQATWTDTGRKFWWGPAPRVGAPVDAEVYPLQAVIFDLEALAGPDGEPRDGVVDLMLSLFGAGLWVAVVSAGSRDWVQSRVRELIGDGMAETVVCADDLTGPGGDAELYRLVLWELGIVAGEALVVTGSEGSSRIAAGLGLPTVAIGDSGYDGLTAGGCRELQAELVVARFSGRAAG</sequence>
<accession>A0ABS5RNV9</accession>
<comment type="caution">
    <text evidence="1">The sequence shown here is derived from an EMBL/GenBank/DDBJ whole genome shotgun (WGS) entry which is preliminary data.</text>
</comment>
<evidence type="ECO:0000313" key="2">
    <source>
        <dbReference type="Proteomes" id="UP001519535"/>
    </source>
</evidence>
<gene>
    <name evidence="1" type="ORF">KIH27_20650</name>
</gene>
<name>A0ABS5RNV9_9MYCO</name>
<dbReference type="EMBL" id="JAHCLR010000071">
    <property type="protein sequence ID" value="MBS9535997.1"/>
    <property type="molecule type" value="Genomic_DNA"/>
</dbReference>
<protein>
    <submittedName>
        <fullName evidence="1">Haloacid dehalogenase</fullName>
    </submittedName>
</protein>
<dbReference type="SUPFAM" id="SSF56784">
    <property type="entry name" value="HAD-like"/>
    <property type="match status" value="1"/>
</dbReference>
<dbReference type="Gene3D" id="3.40.50.1000">
    <property type="entry name" value="HAD superfamily/HAD-like"/>
    <property type="match status" value="1"/>
</dbReference>
<dbReference type="InterPro" id="IPR036412">
    <property type="entry name" value="HAD-like_sf"/>
</dbReference>
<dbReference type="Proteomes" id="UP001519535">
    <property type="component" value="Unassembled WGS sequence"/>
</dbReference>
<organism evidence="1 2">
    <name type="scientific">Mycolicibacter acidiphilus</name>
    <dbReference type="NCBI Taxonomy" id="2835306"/>
    <lineage>
        <taxon>Bacteria</taxon>
        <taxon>Bacillati</taxon>
        <taxon>Actinomycetota</taxon>
        <taxon>Actinomycetes</taxon>
        <taxon>Mycobacteriales</taxon>
        <taxon>Mycobacteriaceae</taxon>
        <taxon>Mycolicibacter</taxon>
    </lineage>
</organism>
<dbReference type="RefSeq" id="WP_214094844.1">
    <property type="nucleotide sequence ID" value="NZ_JAHCLR010000071.1"/>
</dbReference>